<feature type="compositionally biased region" description="Basic and acidic residues" evidence="5">
    <location>
        <begin position="96"/>
        <end position="110"/>
    </location>
</feature>
<dbReference type="GO" id="GO:0003677">
    <property type="term" value="F:DNA binding"/>
    <property type="evidence" value="ECO:0007669"/>
    <property type="project" value="InterPro"/>
</dbReference>
<evidence type="ECO:0008006" key="8">
    <source>
        <dbReference type="Google" id="ProtNLM"/>
    </source>
</evidence>
<keyword evidence="4" id="KW-0539">Nucleus</keyword>
<keyword evidence="3" id="KW-0804">Transcription</keyword>
<dbReference type="InterPro" id="IPR007811">
    <property type="entry name" value="RPC4"/>
</dbReference>
<dbReference type="OrthoDB" id="747670at2759"/>
<evidence type="ECO:0000313" key="6">
    <source>
        <dbReference type="EMBL" id="PKA64848.1"/>
    </source>
</evidence>
<feature type="region of interest" description="Disordered" evidence="5">
    <location>
        <begin position="77"/>
        <end position="110"/>
    </location>
</feature>
<reference evidence="6 7" key="1">
    <citation type="journal article" date="2017" name="Nature">
        <title>The Apostasia genome and the evolution of orchids.</title>
        <authorList>
            <person name="Zhang G.Q."/>
            <person name="Liu K.W."/>
            <person name="Li Z."/>
            <person name="Lohaus R."/>
            <person name="Hsiao Y.Y."/>
            <person name="Niu S.C."/>
            <person name="Wang J.Y."/>
            <person name="Lin Y.C."/>
            <person name="Xu Q."/>
            <person name="Chen L.J."/>
            <person name="Yoshida K."/>
            <person name="Fujiwara S."/>
            <person name="Wang Z.W."/>
            <person name="Zhang Y.Q."/>
            <person name="Mitsuda N."/>
            <person name="Wang M."/>
            <person name="Liu G.H."/>
            <person name="Pecoraro L."/>
            <person name="Huang H.X."/>
            <person name="Xiao X.J."/>
            <person name="Lin M."/>
            <person name="Wu X.Y."/>
            <person name="Wu W.L."/>
            <person name="Chen Y.Y."/>
            <person name="Chang S.B."/>
            <person name="Sakamoto S."/>
            <person name="Ohme-Takagi M."/>
            <person name="Yagi M."/>
            <person name="Zeng S.J."/>
            <person name="Shen C.Y."/>
            <person name="Yeh C.M."/>
            <person name="Luo Y.B."/>
            <person name="Tsai W.C."/>
            <person name="Van de Peer Y."/>
            <person name="Liu Z.J."/>
        </authorList>
    </citation>
    <scope>NUCLEOTIDE SEQUENCE [LARGE SCALE GENOMIC DNA]</scope>
    <source>
        <strain evidence="7">cv. Shenzhen</strain>
        <tissue evidence="6">Stem</tissue>
    </source>
</reference>
<proteinExistence type="predicted"/>
<dbReference type="PANTHER" id="PTHR13408">
    <property type="entry name" value="DNA-DIRECTED RNA POLYMERASE III"/>
    <property type="match status" value="1"/>
</dbReference>
<comment type="subcellular location">
    <subcellularLocation>
        <location evidence="1">Nucleus</location>
    </subcellularLocation>
</comment>
<dbReference type="GO" id="GO:0005666">
    <property type="term" value="C:RNA polymerase III complex"/>
    <property type="evidence" value="ECO:0007669"/>
    <property type="project" value="InterPro"/>
</dbReference>
<dbReference type="AlphaFoldDB" id="A0A2I0BAM1"/>
<gene>
    <name evidence="6" type="ORF">AXF42_Ash011450</name>
</gene>
<dbReference type="GO" id="GO:0042797">
    <property type="term" value="P:tRNA transcription by RNA polymerase III"/>
    <property type="evidence" value="ECO:0007669"/>
    <property type="project" value="TreeGrafter"/>
</dbReference>
<evidence type="ECO:0000256" key="4">
    <source>
        <dbReference type="ARBA" id="ARBA00023242"/>
    </source>
</evidence>
<dbReference type="PANTHER" id="PTHR13408:SF0">
    <property type="entry name" value="DNA-DIRECTED RNA POLYMERASE III SUBUNIT RPC4"/>
    <property type="match status" value="1"/>
</dbReference>
<evidence type="ECO:0000256" key="2">
    <source>
        <dbReference type="ARBA" id="ARBA00022478"/>
    </source>
</evidence>
<dbReference type="EMBL" id="KZ451899">
    <property type="protein sequence ID" value="PKA64848.1"/>
    <property type="molecule type" value="Genomic_DNA"/>
</dbReference>
<dbReference type="STRING" id="1088818.A0A2I0BAM1"/>
<keyword evidence="2" id="KW-0240">DNA-directed RNA polymerase</keyword>
<dbReference type="Proteomes" id="UP000236161">
    <property type="component" value="Unassembled WGS sequence"/>
</dbReference>
<organism evidence="6 7">
    <name type="scientific">Apostasia shenzhenica</name>
    <dbReference type="NCBI Taxonomy" id="1088818"/>
    <lineage>
        <taxon>Eukaryota</taxon>
        <taxon>Viridiplantae</taxon>
        <taxon>Streptophyta</taxon>
        <taxon>Embryophyta</taxon>
        <taxon>Tracheophyta</taxon>
        <taxon>Spermatophyta</taxon>
        <taxon>Magnoliopsida</taxon>
        <taxon>Liliopsida</taxon>
        <taxon>Asparagales</taxon>
        <taxon>Orchidaceae</taxon>
        <taxon>Apostasioideae</taxon>
        <taxon>Apostasia</taxon>
    </lineage>
</organism>
<protein>
    <recommendedName>
        <fullName evidence="8">DNA-directed RNA polymerase III subunit RPC4</fullName>
    </recommendedName>
</protein>
<dbReference type="Pfam" id="PF05132">
    <property type="entry name" value="RNA_pol_Rpc4"/>
    <property type="match status" value="1"/>
</dbReference>
<evidence type="ECO:0000313" key="7">
    <source>
        <dbReference type="Proteomes" id="UP000236161"/>
    </source>
</evidence>
<evidence type="ECO:0000256" key="3">
    <source>
        <dbReference type="ARBA" id="ARBA00023163"/>
    </source>
</evidence>
<name>A0A2I0BAM1_9ASPA</name>
<keyword evidence="7" id="KW-1185">Reference proteome</keyword>
<evidence type="ECO:0000256" key="1">
    <source>
        <dbReference type="ARBA" id="ARBA00004123"/>
    </source>
</evidence>
<sequence length="294" mass="32287">MKNKSGTGTGSNPPPRKMRFVPKPPPQKQGKLALKEELSVINDDVIDKELIAKVKSLKSQDVFGKLFKTDKKASPAEVSFGYGSTSTSARSFGTPKECKSSKSDDITDPASRHKEYVEPWDYNSYYPTTLPWRRPYSGDPEILDKLEFGEGGTGHIPIDESRINAAHYLGLTEASNEPKLMFLQFPMRLPPVKPTEEVTGPSCKTADASKMATKLKDLPAGFMGKLLVYKSGKVKMKLGDVLYDVTPGADHKFSEEVVAVNAKEKQFCVLGELSRHAVVTPDVDSLLDASDDSQ</sequence>
<feature type="region of interest" description="Disordered" evidence="5">
    <location>
        <begin position="1"/>
        <end position="30"/>
    </location>
</feature>
<feature type="compositionally biased region" description="Polar residues" evidence="5">
    <location>
        <begin position="82"/>
        <end position="91"/>
    </location>
</feature>
<accession>A0A2I0BAM1</accession>
<evidence type="ECO:0000256" key="5">
    <source>
        <dbReference type="SAM" id="MobiDB-lite"/>
    </source>
</evidence>